<feature type="region of interest" description="Disordered" evidence="1">
    <location>
        <begin position="192"/>
        <end position="224"/>
    </location>
</feature>
<organism evidence="2 3">
    <name type="scientific">Massariosphaeria phaeospora</name>
    <dbReference type="NCBI Taxonomy" id="100035"/>
    <lineage>
        <taxon>Eukaryota</taxon>
        <taxon>Fungi</taxon>
        <taxon>Dikarya</taxon>
        <taxon>Ascomycota</taxon>
        <taxon>Pezizomycotina</taxon>
        <taxon>Dothideomycetes</taxon>
        <taxon>Pleosporomycetidae</taxon>
        <taxon>Pleosporales</taxon>
        <taxon>Pleosporales incertae sedis</taxon>
        <taxon>Massariosphaeria</taxon>
    </lineage>
</organism>
<evidence type="ECO:0000313" key="3">
    <source>
        <dbReference type="Proteomes" id="UP000481861"/>
    </source>
</evidence>
<sequence>MYPAHPSDRQIPQPAGATHENSLADMLYLYKQNLVGTVGLLEQTMQALSEGTQPQRPALSSASRSHARARKVLDLLKHMTESYGAGGAATIDREEMQIYVTHAVQCVEKAMLESGKRRCNTMQKRPASVKASVVPVRAVGGPQEPLYPEQLSARKGELVLRADAALSAPIQEAPTVHKVTVFTAVRRESDEDTASVLTNPWSPSTVSSPVTESSDSSHSQSNPTPLVCRDDWDCDFCGPECFCLSLED</sequence>
<keyword evidence="3" id="KW-1185">Reference proteome</keyword>
<reference evidence="2 3" key="1">
    <citation type="submission" date="2020-01" db="EMBL/GenBank/DDBJ databases">
        <authorList>
            <consortium name="DOE Joint Genome Institute"/>
            <person name="Haridas S."/>
            <person name="Albert R."/>
            <person name="Binder M."/>
            <person name="Bloem J."/>
            <person name="Labutti K."/>
            <person name="Salamov A."/>
            <person name="Andreopoulos B."/>
            <person name="Baker S.E."/>
            <person name="Barry K."/>
            <person name="Bills G."/>
            <person name="Bluhm B.H."/>
            <person name="Cannon C."/>
            <person name="Castanera R."/>
            <person name="Culley D.E."/>
            <person name="Daum C."/>
            <person name="Ezra D."/>
            <person name="Gonzalez J.B."/>
            <person name="Henrissat B."/>
            <person name="Kuo A."/>
            <person name="Liang C."/>
            <person name="Lipzen A."/>
            <person name="Lutzoni F."/>
            <person name="Magnuson J."/>
            <person name="Mondo S."/>
            <person name="Nolan M."/>
            <person name="Ohm R."/>
            <person name="Pangilinan J."/>
            <person name="Park H.-J.H."/>
            <person name="Ramirez L."/>
            <person name="Alfaro M."/>
            <person name="Sun H."/>
            <person name="Tritt A."/>
            <person name="Yoshinaga Y."/>
            <person name="Zwiers L.-H.L."/>
            <person name="Turgeon B.G."/>
            <person name="Goodwin S.B."/>
            <person name="Spatafora J.W."/>
            <person name="Crous P.W."/>
            <person name="Grigoriev I.V."/>
        </authorList>
    </citation>
    <scope>NUCLEOTIDE SEQUENCE [LARGE SCALE GENOMIC DNA]</scope>
    <source>
        <strain evidence="2 3">CBS 611.86</strain>
    </source>
</reference>
<comment type="caution">
    <text evidence="2">The sequence shown here is derived from an EMBL/GenBank/DDBJ whole genome shotgun (WGS) entry which is preliminary data.</text>
</comment>
<evidence type="ECO:0000256" key="1">
    <source>
        <dbReference type="SAM" id="MobiDB-lite"/>
    </source>
</evidence>
<gene>
    <name evidence="2" type="ORF">BDV95DRAFT_27009</name>
</gene>
<name>A0A7C8IE34_9PLEO</name>
<proteinExistence type="predicted"/>
<accession>A0A7C8IE34</accession>
<dbReference type="EMBL" id="JAADJZ010000010">
    <property type="protein sequence ID" value="KAF2871830.1"/>
    <property type="molecule type" value="Genomic_DNA"/>
</dbReference>
<evidence type="ECO:0000313" key="2">
    <source>
        <dbReference type="EMBL" id="KAF2871830.1"/>
    </source>
</evidence>
<dbReference type="Proteomes" id="UP000481861">
    <property type="component" value="Unassembled WGS sequence"/>
</dbReference>
<protein>
    <submittedName>
        <fullName evidence="2">Uncharacterized protein</fullName>
    </submittedName>
</protein>
<feature type="compositionally biased region" description="Low complexity" evidence="1">
    <location>
        <begin position="202"/>
        <end position="219"/>
    </location>
</feature>
<dbReference type="OrthoDB" id="3801529at2759"/>
<dbReference type="AlphaFoldDB" id="A0A7C8IE34"/>